<protein>
    <submittedName>
        <fullName evidence="2">Uncharacterized protein</fullName>
    </submittedName>
</protein>
<gene>
    <name evidence="2" type="ORF">KOW79_017715</name>
</gene>
<dbReference type="Proteomes" id="UP000824219">
    <property type="component" value="Linkage Group LG21"/>
</dbReference>
<keyword evidence="3" id="KW-1185">Reference proteome</keyword>
<evidence type="ECO:0000256" key="1">
    <source>
        <dbReference type="SAM" id="MobiDB-lite"/>
    </source>
</evidence>
<feature type="region of interest" description="Disordered" evidence="1">
    <location>
        <begin position="1"/>
        <end position="25"/>
    </location>
</feature>
<sequence>MSLSKQSGRSDPAGRTTEGCSGHARALGPICNYRQERERAHSPGAARSVANKHKWRTSYLLKGAVSRVQAASYPGKGTPRAHVWKSGGETLLRVKHPVCELSETGRI</sequence>
<proteinExistence type="predicted"/>
<reference evidence="2 3" key="1">
    <citation type="submission" date="2021-06" db="EMBL/GenBank/DDBJ databases">
        <title>Chromosome-level genome assembly of the red-tail catfish (Hemibagrus wyckioides).</title>
        <authorList>
            <person name="Shao F."/>
        </authorList>
    </citation>
    <scope>NUCLEOTIDE SEQUENCE [LARGE SCALE GENOMIC DNA]</scope>
    <source>
        <strain evidence="2">EC202008001</strain>
        <tissue evidence="2">Blood</tissue>
    </source>
</reference>
<evidence type="ECO:0000313" key="3">
    <source>
        <dbReference type="Proteomes" id="UP000824219"/>
    </source>
</evidence>
<comment type="caution">
    <text evidence="2">The sequence shown here is derived from an EMBL/GenBank/DDBJ whole genome shotgun (WGS) entry which is preliminary data.</text>
</comment>
<accession>A0A9D3N9G6</accession>
<organism evidence="2 3">
    <name type="scientific">Hemibagrus wyckioides</name>
    <dbReference type="NCBI Taxonomy" id="337641"/>
    <lineage>
        <taxon>Eukaryota</taxon>
        <taxon>Metazoa</taxon>
        <taxon>Chordata</taxon>
        <taxon>Craniata</taxon>
        <taxon>Vertebrata</taxon>
        <taxon>Euteleostomi</taxon>
        <taxon>Actinopterygii</taxon>
        <taxon>Neopterygii</taxon>
        <taxon>Teleostei</taxon>
        <taxon>Ostariophysi</taxon>
        <taxon>Siluriformes</taxon>
        <taxon>Bagridae</taxon>
        <taxon>Hemibagrus</taxon>
    </lineage>
</organism>
<dbReference type="AlphaFoldDB" id="A0A9D3N9G6"/>
<evidence type="ECO:0000313" key="2">
    <source>
        <dbReference type="EMBL" id="KAG7319241.1"/>
    </source>
</evidence>
<dbReference type="EMBL" id="JAHKSW010000021">
    <property type="protein sequence ID" value="KAG7319241.1"/>
    <property type="molecule type" value="Genomic_DNA"/>
</dbReference>
<name>A0A9D3N9G6_9TELE</name>